<gene>
    <name evidence="6" type="ORF">HYN46_10790</name>
</gene>
<sequence length="317" mass="35561">MHEINELNRLDRLDLNLFRVFDTVYRERNLTHAAEILSLSQSAVSHAVGRLRVSLGDPLFVREGQGVVPTPLADRLWPDVKEALALFRQAVLRNQSFEPARDISHITLAMNDKLEPSILPVITQALHAKIPNLELSSIRLDRENLRADLVAGRIDFAIDVAQPTSPDICHVSLLKDEFAVVSRQPRELDAGAYLAARHITVSSRRSGKSVEDIALSRLGIERQVVVRCQYYEAACRLVAQSDLLLTMPLHQAMTMNTALGNVILPLPLSLPGIELHLYWHQQRQADPANQWLRGELMGLFDQKEEKKVDEIAGSSEV</sequence>
<dbReference type="AlphaFoldDB" id="A0A345P7M3"/>
<dbReference type="Pfam" id="PF00126">
    <property type="entry name" value="HTH_1"/>
    <property type="match status" value="1"/>
</dbReference>
<dbReference type="PANTHER" id="PTHR30118">
    <property type="entry name" value="HTH-TYPE TRANSCRIPTIONAL REGULATOR LEUO-RELATED"/>
    <property type="match status" value="1"/>
</dbReference>
<dbReference type="Pfam" id="PF03466">
    <property type="entry name" value="LysR_substrate"/>
    <property type="match status" value="1"/>
</dbReference>
<dbReference type="GO" id="GO:0003700">
    <property type="term" value="F:DNA-binding transcription factor activity"/>
    <property type="evidence" value="ECO:0007669"/>
    <property type="project" value="InterPro"/>
</dbReference>
<evidence type="ECO:0000256" key="1">
    <source>
        <dbReference type="ARBA" id="ARBA00009437"/>
    </source>
</evidence>
<dbReference type="RefSeq" id="WP_114899391.1">
    <property type="nucleotide sequence ID" value="NZ_CP031222.1"/>
</dbReference>
<dbReference type="Proteomes" id="UP000253940">
    <property type="component" value="Chromosome"/>
</dbReference>
<evidence type="ECO:0000256" key="3">
    <source>
        <dbReference type="ARBA" id="ARBA00023125"/>
    </source>
</evidence>
<reference evidence="6 7" key="1">
    <citation type="submission" date="2018-07" db="EMBL/GenBank/DDBJ databases">
        <title>Genome sequencing of Moraxellaceae gen. HYN0046.</title>
        <authorList>
            <person name="Kim M."/>
            <person name="Yi H."/>
        </authorList>
    </citation>
    <scope>NUCLEOTIDE SEQUENCE [LARGE SCALE GENOMIC DNA]</scope>
    <source>
        <strain evidence="6 7">HYN0046</strain>
    </source>
</reference>
<protein>
    <submittedName>
        <fullName evidence="6">LysR family transcriptional regulator</fullName>
    </submittedName>
</protein>
<dbReference type="Gene3D" id="3.40.190.10">
    <property type="entry name" value="Periplasmic binding protein-like II"/>
    <property type="match status" value="2"/>
</dbReference>
<dbReference type="EMBL" id="CP031222">
    <property type="protein sequence ID" value="AXI03282.1"/>
    <property type="molecule type" value="Genomic_DNA"/>
</dbReference>
<evidence type="ECO:0000313" key="7">
    <source>
        <dbReference type="Proteomes" id="UP000253940"/>
    </source>
</evidence>
<organism evidence="6 7">
    <name type="scientific">Aquirhabdus parva</name>
    <dbReference type="NCBI Taxonomy" id="2283318"/>
    <lineage>
        <taxon>Bacteria</taxon>
        <taxon>Pseudomonadati</taxon>
        <taxon>Pseudomonadota</taxon>
        <taxon>Gammaproteobacteria</taxon>
        <taxon>Moraxellales</taxon>
        <taxon>Moraxellaceae</taxon>
        <taxon>Aquirhabdus</taxon>
    </lineage>
</organism>
<keyword evidence="4" id="KW-0804">Transcription</keyword>
<name>A0A345P7M3_9GAMM</name>
<dbReference type="GO" id="GO:0003677">
    <property type="term" value="F:DNA binding"/>
    <property type="evidence" value="ECO:0007669"/>
    <property type="project" value="UniProtKB-KW"/>
</dbReference>
<dbReference type="InterPro" id="IPR050389">
    <property type="entry name" value="LysR-type_TF"/>
</dbReference>
<dbReference type="InterPro" id="IPR000847">
    <property type="entry name" value="LysR_HTH_N"/>
</dbReference>
<dbReference type="KEGG" id="mbah:HYN46_10790"/>
<dbReference type="OrthoDB" id="6621790at2"/>
<dbReference type="InterPro" id="IPR037402">
    <property type="entry name" value="YidZ_PBP2"/>
</dbReference>
<dbReference type="PRINTS" id="PR00039">
    <property type="entry name" value="HTHLYSR"/>
</dbReference>
<dbReference type="InterPro" id="IPR036390">
    <property type="entry name" value="WH_DNA-bd_sf"/>
</dbReference>
<comment type="similarity">
    <text evidence="1">Belongs to the LysR transcriptional regulatory family.</text>
</comment>
<evidence type="ECO:0000313" key="6">
    <source>
        <dbReference type="EMBL" id="AXI03282.1"/>
    </source>
</evidence>
<feature type="domain" description="HTH lysR-type" evidence="5">
    <location>
        <begin position="13"/>
        <end position="70"/>
    </location>
</feature>
<keyword evidence="7" id="KW-1185">Reference proteome</keyword>
<evidence type="ECO:0000256" key="4">
    <source>
        <dbReference type="ARBA" id="ARBA00023163"/>
    </source>
</evidence>
<dbReference type="SUPFAM" id="SSF53850">
    <property type="entry name" value="Periplasmic binding protein-like II"/>
    <property type="match status" value="1"/>
</dbReference>
<dbReference type="PANTHER" id="PTHR30118:SF15">
    <property type="entry name" value="TRANSCRIPTIONAL REGULATORY PROTEIN"/>
    <property type="match status" value="1"/>
</dbReference>
<evidence type="ECO:0000256" key="2">
    <source>
        <dbReference type="ARBA" id="ARBA00023015"/>
    </source>
</evidence>
<keyword evidence="2" id="KW-0805">Transcription regulation</keyword>
<keyword evidence="3" id="KW-0238">DNA-binding</keyword>
<dbReference type="Gene3D" id="1.10.10.10">
    <property type="entry name" value="Winged helix-like DNA-binding domain superfamily/Winged helix DNA-binding domain"/>
    <property type="match status" value="1"/>
</dbReference>
<dbReference type="CDD" id="cd08417">
    <property type="entry name" value="PBP2_Nitroaromatics_like"/>
    <property type="match status" value="1"/>
</dbReference>
<proteinExistence type="inferred from homology"/>
<dbReference type="InterPro" id="IPR005119">
    <property type="entry name" value="LysR_subst-bd"/>
</dbReference>
<evidence type="ECO:0000259" key="5">
    <source>
        <dbReference type="PROSITE" id="PS50931"/>
    </source>
</evidence>
<dbReference type="SUPFAM" id="SSF46785">
    <property type="entry name" value="Winged helix' DNA-binding domain"/>
    <property type="match status" value="1"/>
</dbReference>
<dbReference type="PROSITE" id="PS50931">
    <property type="entry name" value="HTH_LYSR"/>
    <property type="match status" value="1"/>
</dbReference>
<accession>A0A345P7M3</accession>
<dbReference type="InterPro" id="IPR036388">
    <property type="entry name" value="WH-like_DNA-bd_sf"/>
</dbReference>